<sequence>MPSHARSTPLRFVLCLVLVVATLALQRFQVADHDIVGPITTSGELGEVVATDDFTIEVTDVQLADTVIDTARIEPEPVGANGVWVVVWTRVTATHSPIRSTRVVLETADGTTYSTASWFQSSLRGSEGFPTALPTHGAFVFEVPEDRLDSPTMVFTNTNGTGSRLAAQAAVDLGIDAKDLEGELGEVELTEPETRMGESTDAPS</sequence>
<reference evidence="3 4" key="1">
    <citation type="submission" date="2020-08" db="EMBL/GenBank/DDBJ databases">
        <title>Sequencing the genomes of 1000 actinobacteria strains.</title>
        <authorList>
            <person name="Klenk H.-P."/>
        </authorList>
    </citation>
    <scope>NUCLEOTIDE SEQUENCE [LARGE SCALE GENOMIC DNA]</scope>
    <source>
        <strain evidence="3 4">DSM 44598</strain>
    </source>
</reference>
<keyword evidence="4" id="KW-1185">Reference proteome</keyword>
<dbReference type="Proteomes" id="UP000579647">
    <property type="component" value="Unassembled WGS sequence"/>
</dbReference>
<comment type="caution">
    <text evidence="3">The sequence shown here is derived from an EMBL/GenBank/DDBJ whole genome shotgun (WGS) entry which is preliminary data.</text>
</comment>
<organism evidence="3 4">
    <name type="scientific">Nocardiopsis metallicus</name>
    <dbReference type="NCBI Taxonomy" id="179819"/>
    <lineage>
        <taxon>Bacteria</taxon>
        <taxon>Bacillati</taxon>
        <taxon>Actinomycetota</taxon>
        <taxon>Actinomycetes</taxon>
        <taxon>Streptosporangiales</taxon>
        <taxon>Nocardiopsidaceae</taxon>
        <taxon>Nocardiopsis</taxon>
    </lineage>
</organism>
<keyword evidence="1" id="KW-0732">Signal</keyword>
<dbReference type="AlphaFoldDB" id="A0A840WLE0"/>
<evidence type="ECO:0000256" key="1">
    <source>
        <dbReference type="ARBA" id="ARBA00022729"/>
    </source>
</evidence>
<dbReference type="EMBL" id="JACHDO010000001">
    <property type="protein sequence ID" value="MBB5493821.1"/>
    <property type="molecule type" value="Genomic_DNA"/>
</dbReference>
<gene>
    <name evidence="3" type="ORF">HNR07_004958</name>
</gene>
<dbReference type="InterPro" id="IPR029050">
    <property type="entry name" value="Immunoprotect_excell_Ig-like"/>
</dbReference>
<proteinExistence type="predicted"/>
<evidence type="ECO:0000313" key="3">
    <source>
        <dbReference type="EMBL" id="MBB5493821.1"/>
    </source>
</evidence>
<accession>A0A840WLE0</accession>
<name>A0A840WLE0_9ACTN</name>
<evidence type="ECO:0000313" key="4">
    <source>
        <dbReference type="Proteomes" id="UP000579647"/>
    </source>
</evidence>
<dbReference type="Gene3D" id="2.60.40.1240">
    <property type="match status" value="1"/>
</dbReference>
<feature type="compositionally biased region" description="Acidic residues" evidence="2">
    <location>
        <begin position="182"/>
        <end position="191"/>
    </location>
</feature>
<evidence type="ECO:0008006" key="5">
    <source>
        <dbReference type="Google" id="ProtNLM"/>
    </source>
</evidence>
<evidence type="ECO:0000256" key="2">
    <source>
        <dbReference type="SAM" id="MobiDB-lite"/>
    </source>
</evidence>
<feature type="region of interest" description="Disordered" evidence="2">
    <location>
        <begin position="182"/>
        <end position="204"/>
    </location>
</feature>
<dbReference type="RefSeq" id="WP_184366938.1">
    <property type="nucleotide sequence ID" value="NZ_BAAAKM010000161.1"/>
</dbReference>
<protein>
    <recommendedName>
        <fullName evidence="5">DUF4352 domain-containing protein</fullName>
    </recommendedName>
</protein>